<proteinExistence type="predicted"/>
<comment type="caution">
    <text evidence="3">The sequence shown here is derived from an EMBL/GenBank/DDBJ whole genome shotgun (WGS) entry which is preliminary data.</text>
</comment>
<sequence>MRRSQKIKLGLVCVSAAFVQAIFSSIAAMCGPTTPLLVFIAISGASVISSIAVNLLTAAAPADQVGSAQNTAHHHWSDRRFTSDPNTCLDAS</sequence>
<dbReference type="EMBL" id="JAMYJR010000010">
    <property type="protein sequence ID" value="MCO8271081.1"/>
    <property type="molecule type" value="Genomic_DNA"/>
</dbReference>
<accession>A0ABT1DJR7</accession>
<protein>
    <submittedName>
        <fullName evidence="3">Uncharacterized protein</fullName>
    </submittedName>
</protein>
<dbReference type="RefSeq" id="WP_253237215.1">
    <property type="nucleotide sequence ID" value="NZ_JAMYJR010000010.1"/>
</dbReference>
<keyword evidence="4" id="KW-1185">Reference proteome</keyword>
<name>A0ABT1DJR7_9ACTN</name>
<feature type="region of interest" description="Disordered" evidence="1">
    <location>
        <begin position="69"/>
        <end position="92"/>
    </location>
</feature>
<dbReference type="Proteomes" id="UP001523369">
    <property type="component" value="Unassembled WGS sequence"/>
</dbReference>
<evidence type="ECO:0000313" key="4">
    <source>
        <dbReference type="Proteomes" id="UP001523369"/>
    </source>
</evidence>
<reference evidence="3 4" key="1">
    <citation type="submission" date="2022-06" db="EMBL/GenBank/DDBJ databases">
        <title>New Species of the Genus Actinoplanes, ActinopZanes ferrugineus.</title>
        <authorList>
            <person name="Ding P."/>
        </authorList>
    </citation>
    <scope>NUCLEOTIDE SEQUENCE [LARGE SCALE GENOMIC DNA]</scope>
    <source>
        <strain evidence="3 4">TRM88003</strain>
    </source>
</reference>
<organism evidence="3 4">
    <name type="scientific">Paractinoplanes aksuensis</name>
    <dbReference type="NCBI Taxonomy" id="2939490"/>
    <lineage>
        <taxon>Bacteria</taxon>
        <taxon>Bacillati</taxon>
        <taxon>Actinomycetota</taxon>
        <taxon>Actinomycetes</taxon>
        <taxon>Micromonosporales</taxon>
        <taxon>Micromonosporaceae</taxon>
        <taxon>Paractinoplanes</taxon>
    </lineage>
</organism>
<evidence type="ECO:0000256" key="2">
    <source>
        <dbReference type="SAM" id="Phobius"/>
    </source>
</evidence>
<keyword evidence="2" id="KW-1133">Transmembrane helix</keyword>
<keyword evidence="2" id="KW-0472">Membrane</keyword>
<feature type="transmembrane region" description="Helical" evidence="2">
    <location>
        <begin position="37"/>
        <end position="57"/>
    </location>
</feature>
<evidence type="ECO:0000256" key="1">
    <source>
        <dbReference type="SAM" id="MobiDB-lite"/>
    </source>
</evidence>
<evidence type="ECO:0000313" key="3">
    <source>
        <dbReference type="EMBL" id="MCO8271081.1"/>
    </source>
</evidence>
<gene>
    <name evidence="3" type="ORF">M1L60_10800</name>
</gene>
<keyword evidence="2" id="KW-0812">Transmembrane</keyword>